<organism evidence="2 3">
    <name type="scientific">Leptolinea tardivitalis</name>
    <dbReference type="NCBI Taxonomy" id="229920"/>
    <lineage>
        <taxon>Bacteria</taxon>
        <taxon>Bacillati</taxon>
        <taxon>Chloroflexota</taxon>
        <taxon>Anaerolineae</taxon>
        <taxon>Anaerolineales</taxon>
        <taxon>Anaerolineaceae</taxon>
        <taxon>Leptolinea</taxon>
    </lineage>
</organism>
<sequence>MILGFWYKLALVWYGFSSVTLFGLYGLDKTQAITGGRRIPEKVLHLVAAVGGFPGGFLGRSLFHHKTRKPLFLFILSVSAVLHIIIWVFVFFH</sequence>
<protein>
    <recommendedName>
        <fullName evidence="4">DUF1294 domain-containing protein</fullName>
    </recommendedName>
</protein>
<name>A0A0P6XNB6_9CHLR</name>
<feature type="transmembrane region" description="Helical" evidence="1">
    <location>
        <begin position="6"/>
        <end position="27"/>
    </location>
</feature>
<comment type="caution">
    <text evidence="2">The sequence shown here is derived from an EMBL/GenBank/DDBJ whole genome shotgun (WGS) entry which is preliminary data.</text>
</comment>
<dbReference type="STRING" id="229920.ADM99_15020"/>
<dbReference type="InterPro" id="IPR010718">
    <property type="entry name" value="DUF1294"/>
</dbReference>
<dbReference type="RefSeq" id="WP_062422337.1">
    <property type="nucleotide sequence ID" value="NZ_BBYA01000010.1"/>
</dbReference>
<evidence type="ECO:0000313" key="2">
    <source>
        <dbReference type="EMBL" id="KPL70448.1"/>
    </source>
</evidence>
<keyword evidence="1" id="KW-1133">Transmembrane helix</keyword>
<evidence type="ECO:0000313" key="3">
    <source>
        <dbReference type="Proteomes" id="UP000050430"/>
    </source>
</evidence>
<proteinExistence type="predicted"/>
<evidence type="ECO:0000256" key="1">
    <source>
        <dbReference type="SAM" id="Phobius"/>
    </source>
</evidence>
<dbReference type="Pfam" id="PF06961">
    <property type="entry name" value="DUF1294"/>
    <property type="match status" value="1"/>
</dbReference>
<dbReference type="GO" id="GO:0003676">
    <property type="term" value="F:nucleic acid binding"/>
    <property type="evidence" value="ECO:0007669"/>
    <property type="project" value="InterPro"/>
</dbReference>
<dbReference type="Proteomes" id="UP000050430">
    <property type="component" value="Unassembled WGS sequence"/>
</dbReference>
<reference evidence="2 3" key="1">
    <citation type="submission" date="2015-07" db="EMBL/GenBank/DDBJ databases">
        <title>Genome sequence of Leptolinea tardivitalis DSM 16556.</title>
        <authorList>
            <person name="Hemp J."/>
            <person name="Ward L.M."/>
            <person name="Pace L.A."/>
            <person name="Fischer W.W."/>
        </authorList>
    </citation>
    <scope>NUCLEOTIDE SEQUENCE [LARGE SCALE GENOMIC DNA]</scope>
    <source>
        <strain evidence="2 3">YMTK-2</strain>
    </source>
</reference>
<feature type="transmembrane region" description="Helical" evidence="1">
    <location>
        <begin position="71"/>
        <end position="92"/>
    </location>
</feature>
<dbReference type="InterPro" id="IPR012156">
    <property type="entry name" value="Cold_shock_CspA"/>
</dbReference>
<keyword evidence="3" id="KW-1185">Reference proteome</keyword>
<dbReference type="PIRSF" id="PIRSF002599">
    <property type="entry name" value="Cold_shock_A"/>
    <property type="match status" value="1"/>
</dbReference>
<dbReference type="OrthoDB" id="1698854at2"/>
<keyword evidence="1" id="KW-0812">Transmembrane</keyword>
<keyword evidence="1" id="KW-0472">Membrane</keyword>
<dbReference type="AlphaFoldDB" id="A0A0P6XNB6"/>
<accession>A0A0P6XNB6</accession>
<dbReference type="EMBL" id="LGCK01000014">
    <property type="protein sequence ID" value="KPL70448.1"/>
    <property type="molecule type" value="Genomic_DNA"/>
</dbReference>
<evidence type="ECO:0008006" key="4">
    <source>
        <dbReference type="Google" id="ProtNLM"/>
    </source>
</evidence>
<gene>
    <name evidence="2" type="ORF">ADM99_15020</name>
</gene>